<evidence type="ECO:0000256" key="10">
    <source>
        <dbReference type="ARBA" id="ARBA00023012"/>
    </source>
</evidence>
<dbReference type="InterPro" id="IPR050398">
    <property type="entry name" value="HssS/ArlS-like"/>
</dbReference>
<keyword evidence="12" id="KW-1133">Transmembrane helix</keyword>
<feature type="domain" description="Histidine kinase" evidence="13">
    <location>
        <begin position="130"/>
        <end position="345"/>
    </location>
</feature>
<keyword evidence="11 12" id="KW-0472">Membrane</keyword>
<dbReference type="InterPro" id="IPR003594">
    <property type="entry name" value="HATPase_dom"/>
</dbReference>
<dbReference type="SUPFAM" id="SSF47384">
    <property type="entry name" value="Homodimeric domain of signal transducing histidine kinase"/>
    <property type="match status" value="1"/>
</dbReference>
<dbReference type="InterPro" id="IPR004358">
    <property type="entry name" value="Sig_transdc_His_kin-like_C"/>
</dbReference>
<protein>
    <recommendedName>
        <fullName evidence="3">histidine kinase</fullName>
        <ecNumber evidence="3">2.7.13.3</ecNumber>
    </recommendedName>
</protein>
<keyword evidence="5" id="KW-0597">Phosphoprotein</keyword>
<dbReference type="PROSITE" id="PS50109">
    <property type="entry name" value="HIS_KIN"/>
    <property type="match status" value="1"/>
</dbReference>
<reference evidence="14 15" key="1">
    <citation type="journal article" date="2023" name="Int. J. Syst. Evol. Microbiol.">
        <title>Winogradskyella bathintestinalis sp. nov., isolated from the intestine of the deep-sea loosejaw dragonfish, Malacosteus niger.</title>
        <authorList>
            <person name="Uniacke-Lowe S."/>
            <person name="Johnson C.N."/>
            <person name="Stanton C."/>
            <person name="Hill C."/>
            <person name="Ross P."/>
        </authorList>
    </citation>
    <scope>NUCLEOTIDE SEQUENCE [LARGE SCALE GENOMIC DNA]</scope>
    <source>
        <strain evidence="14 15">APC 3343</strain>
    </source>
</reference>
<dbReference type="InterPro" id="IPR005467">
    <property type="entry name" value="His_kinase_dom"/>
</dbReference>
<dbReference type="EC" id="2.7.13.3" evidence="3"/>
<gene>
    <name evidence="14" type="ORF">QMA06_02935</name>
</gene>
<evidence type="ECO:0000256" key="5">
    <source>
        <dbReference type="ARBA" id="ARBA00022553"/>
    </source>
</evidence>
<dbReference type="Gene3D" id="1.10.287.130">
    <property type="match status" value="1"/>
</dbReference>
<comment type="subcellular location">
    <subcellularLocation>
        <location evidence="2">Cell membrane</location>
        <topology evidence="2">Multi-pass membrane protein</topology>
    </subcellularLocation>
</comment>
<evidence type="ECO:0000259" key="13">
    <source>
        <dbReference type="PROSITE" id="PS50109"/>
    </source>
</evidence>
<sequence length="345" mass="38785">MKIYHSLSKIPFLKKYSYKFLFVAFLGIHIPLLGILFYTLFASNISTTKLVVAILGLTLAATGLTLHILNKLLVPIIKGEMALNAYVKNNTLPTLPLTYSDEVGQILKNIQLTIERLDEIDKEKQDVTELISHDLRTPVIQSLEIINFLKTDGTDAVEREEYLNLLSDISSKQLKFLDGMLKILKAKQVEISSNNFEQLPVFDIVNEVINDYRKEITSKQLEVRNNIPKHIRINGHALGIKQVFTNLLSNAIKFSKTNGEIDITIKPIRNRMQIEISDNGTGFTRKTKKTLFSKFVPGHLGTHSEPTTGLGLYLSKKIIEKHGGTIEPFSKGKDKGAKFVISLPV</sequence>
<comment type="catalytic activity">
    <reaction evidence="1">
        <text>ATP + protein L-histidine = ADP + protein N-phospho-L-histidine.</text>
        <dbReference type="EC" id="2.7.13.3"/>
    </reaction>
</comment>
<evidence type="ECO:0000256" key="6">
    <source>
        <dbReference type="ARBA" id="ARBA00022679"/>
    </source>
</evidence>
<name>A0ABT7ZRM6_9FLAO</name>
<proteinExistence type="predicted"/>
<dbReference type="GO" id="GO:0016301">
    <property type="term" value="F:kinase activity"/>
    <property type="evidence" value="ECO:0007669"/>
    <property type="project" value="UniProtKB-KW"/>
</dbReference>
<dbReference type="SMART" id="SM00387">
    <property type="entry name" value="HATPase_c"/>
    <property type="match status" value="1"/>
</dbReference>
<evidence type="ECO:0000256" key="7">
    <source>
        <dbReference type="ARBA" id="ARBA00022741"/>
    </source>
</evidence>
<evidence type="ECO:0000256" key="11">
    <source>
        <dbReference type="ARBA" id="ARBA00023136"/>
    </source>
</evidence>
<evidence type="ECO:0000256" key="3">
    <source>
        <dbReference type="ARBA" id="ARBA00012438"/>
    </source>
</evidence>
<organism evidence="14 15">
    <name type="scientific">Winogradskyella bathintestinalis</name>
    <dbReference type="NCBI Taxonomy" id="3035208"/>
    <lineage>
        <taxon>Bacteria</taxon>
        <taxon>Pseudomonadati</taxon>
        <taxon>Bacteroidota</taxon>
        <taxon>Flavobacteriia</taxon>
        <taxon>Flavobacteriales</taxon>
        <taxon>Flavobacteriaceae</taxon>
        <taxon>Winogradskyella</taxon>
    </lineage>
</organism>
<evidence type="ECO:0000256" key="8">
    <source>
        <dbReference type="ARBA" id="ARBA00022777"/>
    </source>
</evidence>
<dbReference type="PANTHER" id="PTHR45528">
    <property type="entry name" value="SENSOR HISTIDINE KINASE CPXA"/>
    <property type="match status" value="1"/>
</dbReference>
<keyword evidence="4" id="KW-1003">Cell membrane</keyword>
<dbReference type="PRINTS" id="PR00344">
    <property type="entry name" value="BCTRLSENSOR"/>
</dbReference>
<dbReference type="InterPro" id="IPR036097">
    <property type="entry name" value="HisK_dim/P_sf"/>
</dbReference>
<feature type="transmembrane region" description="Helical" evidence="12">
    <location>
        <begin position="50"/>
        <end position="69"/>
    </location>
</feature>
<dbReference type="CDD" id="cd00075">
    <property type="entry name" value="HATPase"/>
    <property type="match status" value="1"/>
</dbReference>
<evidence type="ECO:0000256" key="12">
    <source>
        <dbReference type="SAM" id="Phobius"/>
    </source>
</evidence>
<dbReference type="InterPro" id="IPR036890">
    <property type="entry name" value="HATPase_C_sf"/>
</dbReference>
<evidence type="ECO:0000313" key="14">
    <source>
        <dbReference type="EMBL" id="MDN3491661.1"/>
    </source>
</evidence>
<dbReference type="Pfam" id="PF02518">
    <property type="entry name" value="HATPase_c"/>
    <property type="match status" value="1"/>
</dbReference>
<keyword evidence="12" id="KW-0812">Transmembrane</keyword>
<keyword evidence="15" id="KW-1185">Reference proteome</keyword>
<keyword evidence="9" id="KW-0067">ATP-binding</keyword>
<dbReference type="Proteomes" id="UP001231197">
    <property type="component" value="Unassembled WGS sequence"/>
</dbReference>
<dbReference type="RefSeq" id="WP_290205357.1">
    <property type="nucleotide sequence ID" value="NZ_JASDDK010000001.1"/>
</dbReference>
<dbReference type="PANTHER" id="PTHR45528:SF1">
    <property type="entry name" value="SENSOR HISTIDINE KINASE CPXA"/>
    <property type="match status" value="1"/>
</dbReference>
<dbReference type="EMBL" id="JASDDK010000001">
    <property type="protein sequence ID" value="MDN3491661.1"/>
    <property type="molecule type" value="Genomic_DNA"/>
</dbReference>
<evidence type="ECO:0000256" key="1">
    <source>
        <dbReference type="ARBA" id="ARBA00000085"/>
    </source>
</evidence>
<dbReference type="Gene3D" id="3.30.565.10">
    <property type="entry name" value="Histidine kinase-like ATPase, C-terminal domain"/>
    <property type="match status" value="1"/>
</dbReference>
<dbReference type="SUPFAM" id="SSF55874">
    <property type="entry name" value="ATPase domain of HSP90 chaperone/DNA topoisomerase II/histidine kinase"/>
    <property type="match status" value="1"/>
</dbReference>
<comment type="caution">
    <text evidence="14">The sequence shown here is derived from an EMBL/GenBank/DDBJ whole genome shotgun (WGS) entry which is preliminary data.</text>
</comment>
<feature type="transmembrane region" description="Helical" evidence="12">
    <location>
        <begin position="20"/>
        <end position="38"/>
    </location>
</feature>
<evidence type="ECO:0000256" key="4">
    <source>
        <dbReference type="ARBA" id="ARBA00022475"/>
    </source>
</evidence>
<keyword evidence="7" id="KW-0547">Nucleotide-binding</keyword>
<evidence type="ECO:0000256" key="9">
    <source>
        <dbReference type="ARBA" id="ARBA00022840"/>
    </source>
</evidence>
<evidence type="ECO:0000313" key="15">
    <source>
        <dbReference type="Proteomes" id="UP001231197"/>
    </source>
</evidence>
<accession>A0ABT7ZRM6</accession>
<evidence type="ECO:0000256" key="2">
    <source>
        <dbReference type="ARBA" id="ARBA00004651"/>
    </source>
</evidence>
<keyword evidence="6" id="KW-0808">Transferase</keyword>
<keyword evidence="8 14" id="KW-0418">Kinase</keyword>
<keyword evidence="10" id="KW-0902">Two-component regulatory system</keyword>